<dbReference type="Pfam" id="PF13041">
    <property type="entry name" value="PPR_2"/>
    <property type="match status" value="3"/>
</dbReference>
<feature type="repeat" description="PPR" evidence="3">
    <location>
        <begin position="213"/>
        <end position="247"/>
    </location>
</feature>
<dbReference type="EMBL" id="PKPP01012692">
    <property type="protein sequence ID" value="PWA41993.1"/>
    <property type="molecule type" value="Genomic_DNA"/>
</dbReference>
<protein>
    <submittedName>
        <fullName evidence="4">Pentatricopeptide repeat protein</fullName>
    </submittedName>
</protein>
<sequence length="283" mass="32874">MDELEVSKTLKFLKQLQEVLSDEEKYLAAEAHVSHMLDDDSYKKIKSDLCLSSVKDASGNIEPNWRMKSAEKLFMEMKGRKIEPNWVTYNLMINGYAQIGKMEDVDRLVAEMKGRNIEPDFVTYNSMINGYAQVKRMEDAERLVVAMKGRNMEPDLVTYNSLINGLVTEMKGRKIKPSLITYNTMLNGYVLVEKIENAEKIFREMKKRRIEPDLDTYLTIIKGYVKSNRLDDGLKLSLEMEGKGLGRTLILTHETNAEYMSDSQLQWVQDFWKKMREEVLALR</sequence>
<dbReference type="Proteomes" id="UP000245207">
    <property type="component" value="Unassembled WGS sequence"/>
</dbReference>
<evidence type="ECO:0000256" key="1">
    <source>
        <dbReference type="ARBA" id="ARBA00007626"/>
    </source>
</evidence>
<dbReference type="InterPro" id="IPR011990">
    <property type="entry name" value="TPR-like_helical_dom_sf"/>
</dbReference>
<keyword evidence="2" id="KW-0677">Repeat</keyword>
<feature type="repeat" description="PPR" evidence="3">
    <location>
        <begin position="85"/>
        <end position="119"/>
    </location>
</feature>
<proteinExistence type="inferred from homology"/>
<dbReference type="Gene3D" id="1.25.40.10">
    <property type="entry name" value="Tetratricopeptide repeat domain"/>
    <property type="match status" value="2"/>
</dbReference>
<keyword evidence="5" id="KW-1185">Reference proteome</keyword>
<name>A0A2U1KZ18_ARTAN</name>
<evidence type="ECO:0000313" key="4">
    <source>
        <dbReference type="EMBL" id="PWA41993.1"/>
    </source>
</evidence>
<dbReference type="NCBIfam" id="TIGR00756">
    <property type="entry name" value="PPR"/>
    <property type="match status" value="4"/>
</dbReference>
<feature type="repeat" description="PPR" evidence="3">
    <location>
        <begin position="120"/>
        <end position="154"/>
    </location>
</feature>
<dbReference type="OrthoDB" id="185373at2759"/>
<dbReference type="InterPro" id="IPR002885">
    <property type="entry name" value="PPR_rpt"/>
</dbReference>
<evidence type="ECO:0000256" key="2">
    <source>
        <dbReference type="ARBA" id="ARBA00022737"/>
    </source>
</evidence>
<organism evidence="4 5">
    <name type="scientific">Artemisia annua</name>
    <name type="common">Sweet wormwood</name>
    <dbReference type="NCBI Taxonomy" id="35608"/>
    <lineage>
        <taxon>Eukaryota</taxon>
        <taxon>Viridiplantae</taxon>
        <taxon>Streptophyta</taxon>
        <taxon>Embryophyta</taxon>
        <taxon>Tracheophyta</taxon>
        <taxon>Spermatophyta</taxon>
        <taxon>Magnoliopsida</taxon>
        <taxon>eudicotyledons</taxon>
        <taxon>Gunneridae</taxon>
        <taxon>Pentapetalae</taxon>
        <taxon>asterids</taxon>
        <taxon>campanulids</taxon>
        <taxon>Asterales</taxon>
        <taxon>Asteraceae</taxon>
        <taxon>Asteroideae</taxon>
        <taxon>Anthemideae</taxon>
        <taxon>Artemisiinae</taxon>
        <taxon>Artemisia</taxon>
    </lineage>
</organism>
<gene>
    <name evidence="4" type="ORF">CTI12_AA548890</name>
</gene>
<evidence type="ECO:0000313" key="5">
    <source>
        <dbReference type="Proteomes" id="UP000245207"/>
    </source>
</evidence>
<dbReference type="PANTHER" id="PTHR47447">
    <property type="entry name" value="OS03G0856100 PROTEIN"/>
    <property type="match status" value="1"/>
</dbReference>
<reference evidence="4 5" key="1">
    <citation type="journal article" date="2018" name="Mol. Plant">
        <title>The genome of Artemisia annua provides insight into the evolution of Asteraceae family and artemisinin biosynthesis.</title>
        <authorList>
            <person name="Shen Q."/>
            <person name="Zhang L."/>
            <person name="Liao Z."/>
            <person name="Wang S."/>
            <person name="Yan T."/>
            <person name="Shi P."/>
            <person name="Liu M."/>
            <person name="Fu X."/>
            <person name="Pan Q."/>
            <person name="Wang Y."/>
            <person name="Lv Z."/>
            <person name="Lu X."/>
            <person name="Zhang F."/>
            <person name="Jiang W."/>
            <person name="Ma Y."/>
            <person name="Chen M."/>
            <person name="Hao X."/>
            <person name="Li L."/>
            <person name="Tang Y."/>
            <person name="Lv G."/>
            <person name="Zhou Y."/>
            <person name="Sun X."/>
            <person name="Brodelius P.E."/>
            <person name="Rose J.K.C."/>
            <person name="Tang K."/>
        </authorList>
    </citation>
    <scope>NUCLEOTIDE SEQUENCE [LARGE SCALE GENOMIC DNA]</scope>
    <source>
        <strain evidence="5">cv. Huhao1</strain>
        <tissue evidence="4">Leaf</tissue>
    </source>
</reference>
<feature type="repeat" description="PPR" evidence="3">
    <location>
        <begin position="178"/>
        <end position="212"/>
    </location>
</feature>
<comment type="similarity">
    <text evidence="1">Belongs to the PPR family. P subfamily.</text>
</comment>
<dbReference type="PROSITE" id="PS51375">
    <property type="entry name" value="PPR"/>
    <property type="match status" value="4"/>
</dbReference>
<dbReference type="AlphaFoldDB" id="A0A2U1KZ18"/>
<comment type="caution">
    <text evidence="4">The sequence shown here is derived from an EMBL/GenBank/DDBJ whole genome shotgun (WGS) entry which is preliminary data.</text>
</comment>
<accession>A0A2U1KZ18</accession>
<dbReference type="PANTHER" id="PTHR47447:SF17">
    <property type="entry name" value="OS12G0638900 PROTEIN"/>
    <property type="match status" value="1"/>
</dbReference>
<evidence type="ECO:0000256" key="3">
    <source>
        <dbReference type="PROSITE-ProRule" id="PRU00708"/>
    </source>
</evidence>